<accession>A0ABQ8FID8</accession>
<dbReference type="EMBL" id="JAFCIX010000102">
    <property type="protein sequence ID" value="KAH6598724.1"/>
    <property type="molecule type" value="Genomic_DNA"/>
</dbReference>
<reference evidence="10 11" key="1">
    <citation type="submission" date="2021-02" db="EMBL/GenBank/DDBJ databases">
        <title>Variation within the Batrachochytrium salamandrivorans European outbreak.</title>
        <authorList>
            <person name="Kelly M."/>
            <person name="Pasmans F."/>
            <person name="Shea T.P."/>
            <person name="Munoz J.F."/>
            <person name="Carranza S."/>
            <person name="Cuomo C.A."/>
            <person name="Martel A."/>
        </authorList>
    </citation>
    <scope>NUCLEOTIDE SEQUENCE [LARGE SCALE GENOMIC DNA]</scope>
    <source>
        <strain evidence="10 11">AMFP18/2</strain>
    </source>
</reference>
<gene>
    <name evidence="10" type="ORF">BASA50_003759</name>
</gene>
<evidence type="ECO:0000256" key="5">
    <source>
        <dbReference type="ARBA" id="ARBA00022794"/>
    </source>
</evidence>
<keyword evidence="8" id="KW-0966">Cell projection</keyword>
<evidence type="ECO:0000256" key="4">
    <source>
        <dbReference type="ARBA" id="ARBA00022490"/>
    </source>
</evidence>
<dbReference type="InterPro" id="IPR021897">
    <property type="entry name" value="FAP206"/>
</dbReference>
<evidence type="ECO:0000256" key="6">
    <source>
        <dbReference type="ARBA" id="ARBA00023069"/>
    </source>
</evidence>
<sequence length="817" mass="91351">MSSNEVILHIIRDITTRSSAIFKTRKSAGHGDVNVAIVQCTQSGGVTTNEGPCNEIPEDIHLLNTKSGSSAMGEGIHSQVTSTHVTETLAAFLIRAVVLDPKNDFHIENELSRGEVARLTDLCVERIVAIDDPVQATVRMQVYFDTNFPAQLDFLHKEKLTRINSCSNILQSILEAKSKSITAYEELYRKIVSFVFQRTHVGNATDLRVVREVTAALESVFPQSELNAFMALSRNEKEAQLVGLSQLVTGIRLFNKQLGKGGESIHQLPEVCMSELREMTTLLHTHTQLTETLIQRYKAVLDYKDATTNSEVSEESAERIRCALIFRRQHLIYLDAIQEQITKAQEVLVLIGEKFDETIRELKSTCKSKTAVPVDQVYPQFIRLFSLWSNWTDELFLLAFRRGVLDQISYFASSFNVEVSSLVETLSARFQTDIEPEILPESEVISKATTTMETVAMISKTVEVIHPGNTTQYYKLPVEYGGFCPTSLVDRNGLMVPGDKSLGMIRYKDRLFAFATIDLIADFCKSPDQYMERVINMAKAHAGFVQLLHLYNYFPTVEALERAKSYTRQRLLGQMPIVAEIGCQVDTHIIDTNINSKYHWNQWDLRREALMLVNLKGKQTHSTQTNLSHFRCESETQFYQPKSSATQTKKTSSTSVPRNVVFYAGLRNSGEPIMSNMYTPPFGNRAHHFRAVDLTVDYDGGPVPYSSGIFGLKSVMPPIAGKGPRVSGKDPTDTRVAPSVQPYQRKQSAAGLTASRSQLTPRHNGLVDTVSEGASRIDLAATWSDSMNSLDRAVSSMTKLNRNGTTMSGRSTTSKYV</sequence>
<protein>
    <recommendedName>
        <fullName evidence="3">Cilia- and flagella-associated protein 206</fullName>
    </recommendedName>
</protein>
<organism evidence="10 11">
    <name type="scientific">Batrachochytrium salamandrivorans</name>
    <dbReference type="NCBI Taxonomy" id="1357716"/>
    <lineage>
        <taxon>Eukaryota</taxon>
        <taxon>Fungi</taxon>
        <taxon>Fungi incertae sedis</taxon>
        <taxon>Chytridiomycota</taxon>
        <taxon>Chytridiomycota incertae sedis</taxon>
        <taxon>Chytridiomycetes</taxon>
        <taxon>Rhizophydiales</taxon>
        <taxon>Rhizophydiales incertae sedis</taxon>
        <taxon>Batrachochytrium</taxon>
    </lineage>
</organism>
<comment type="caution">
    <text evidence="10">The sequence shown here is derived from an EMBL/GenBank/DDBJ whole genome shotgun (WGS) entry which is preliminary data.</text>
</comment>
<keyword evidence="4" id="KW-0963">Cytoplasm</keyword>
<comment type="similarity">
    <text evidence="2">Belongs to the CFAP206 family.</text>
</comment>
<name>A0ABQ8FID8_9FUNG</name>
<evidence type="ECO:0000313" key="11">
    <source>
        <dbReference type="Proteomes" id="UP001648503"/>
    </source>
</evidence>
<keyword evidence="11" id="KW-1185">Reference proteome</keyword>
<evidence type="ECO:0000256" key="2">
    <source>
        <dbReference type="ARBA" id="ARBA00010500"/>
    </source>
</evidence>
<dbReference type="Pfam" id="PF12018">
    <property type="entry name" value="FAP206"/>
    <property type="match status" value="1"/>
</dbReference>
<dbReference type="Proteomes" id="UP001648503">
    <property type="component" value="Unassembled WGS sequence"/>
</dbReference>
<evidence type="ECO:0000256" key="3">
    <source>
        <dbReference type="ARBA" id="ARBA00021602"/>
    </source>
</evidence>
<dbReference type="PANTHER" id="PTHR21442">
    <property type="entry name" value="CILIA- AND FLAGELLA-ASSOCIATED PROTEIN 206"/>
    <property type="match status" value="1"/>
</dbReference>
<comment type="subcellular location">
    <subcellularLocation>
        <location evidence="1">Cytoplasm</location>
        <location evidence="1">Cytoskeleton</location>
        <location evidence="1">Cilium axoneme</location>
    </subcellularLocation>
</comment>
<keyword evidence="7" id="KW-0206">Cytoskeleton</keyword>
<evidence type="ECO:0000313" key="10">
    <source>
        <dbReference type="EMBL" id="KAH6598724.1"/>
    </source>
</evidence>
<evidence type="ECO:0000256" key="7">
    <source>
        <dbReference type="ARBA" id="ARBA00023212"/>
    </source>
</evidence>
<feature type="region of interest" description="Disordered" evidence="9">
    <location>
        <begin position="721"/>
        <end position="759"/>
    </location>
</feature>
<keyword evidence="6" id="KW-0969">Cilium</keyword>
<proteinExistence type="inferred from homology"/>
<evidence type="ECO:0000256" key="9">
    <source>
        <dbReference type="SAM" id="MobiDB-lite"/>
    </source>
</evidence>
<evidence type="ECO:0000256" key="8">
    <source>
        <dbReference type="ARBA" id="ARBA00023273"/>
    </source>
</evidence>
<evidence type="ECO:0000256" key="1">
    <source>
        <dbReference type="ARBA" id="ARBA00004430"/>
    </source>
</evidence>
<dbReference type="PANTHER" id="PTHR21442:SF0">
    <property type="entry name" value="CILIA- AND FLAGELLA-ASSOCIATED PROTEIN 206"/>
    <property type="match status" value="1"/>
</dbReference>
<keyword evidence="5" id="KW-0970">Cilium biogenesis/degradation</keyword>